<name>A0A397VK28_9GLOM</name>
<dbReference type="EMBL" id="QKWP01000320">
    <property type="protein sequence ID" value="RIB22208.1"/>
    <property type="molecule type" value="Genomic_DNA"/>
</dbReference>
<dbReference type="InterPro" id="IPR011579">
    <property type="entry name" value="ATPase_dom"/>
</dbReference>
<dbReference type="PANTHER" id="PTHR36168">
    <property type="entry name" value="CHROMOSOME 1, WHOLE GENOME SHOTGUN SEQUENCE"/>
    <property type="match status" value="1"/>
</dbReference>
<evidence type="ECO:0000313" key="4">
    <source>
        <dbReference type="Proteomes" id="UP000266673"/>
    </source>
</evidence>
<organism evidence="3 4">
    <name type="scientific">Gigaspora rosea</name>
    <dbReference type="NCBI Taxonomy" id="44941"/>
    <lineage>
        <taxon>Eukaryota</taxon>
        <taxon>Fungi</taxon>
        <taxon>Fungi incertae sedis</taxon>
        <taxon>Mucoromycota</taxon>
        <taxon>Glomeromycotina</taxon>
        <taxon>Glomeromycetes</taxon>
        <taxon>Diversisporales</taxon>
        <taxon>Gigasporaceae</taxon>
        <taxon>Gigaspora</taxon>
    </lineage>
</organism>
<accession>A0A397VK28</accession>
<comment type="caution">
    <text evidence="3">The sequence shown here is derived from an EMBL/GenBank/DDBJ whole genome shotgun (WGS) entry which is preliminary data.</text>
</comment>
<evidence type="ECO:0000313" key="3">
    <source>
        <dbReference type="EMBL" id="RIB22208.1"/>
    </source>
</evidence>
<keyword evidence="4" id="KW-1185">Reference proteome</keyword>
<dbReference type="OrthoDB" id="511599at2759"/>
<dbReference type="PANTHER" id="PTHR36168:SF1">
    <property type="entry name" value="ORC1-LIKE AAA ATPASE DOMAIN-CONTAINING PROTEIN"/>
    <property type="match status" value="1"/>
</dbReference>
<dbReference type="InterPro" id="IPR027417">
    <property type="entry name" value="P-loop_NTPase"/>
</dbReference>
<sequence length="372" mass="43063">MSGKITGKYFLLVGERGTGKTQLILNAMEKIKQSGVVFSDAHSDSEIFKVRLGKALRYTYREDYVGQLFAREAPERGSALLDVEKALNMVEAVAMKQRGRRPLILVINNIHAFKDDEEGEDLLELLQQRAESWAATKIVTMIFNTDDYSIHERMKRDASRMDVIRVSELSNEEAVSLLKEQRKERKGRKGQIESDDELNEIVEQIGGRLSYIDKLAKEDNIKETAEILKNEERTWIINQIGLIPNFEETAFDDQKYASCAWKLIQAIVKSDNHSVPLNKGRIITGNPKWIEMMDHDNIIRIDEKQNIRADSRILLNIFEEMVNDDNFDEDLANVCERVEEVDKEQRTRELIWSKKNDQVVRVGKPKKSWFSW</sequence>
<dbReference type="Pfam" id="PF01637">
    <property type="entry name" value="ATPase_2"/>
    <property type="match status" value="1"/>
</dbReference>
<feature type="domain" description="ATPase" evidence="1">
    <location>
        <begin position="11"/>
        <end position="214"/>
    </location>
</feature>
<dbReference type="AlphaFoldDB" id="A0A397VK28"/>
<dbReference type="Gene3D" id="3.40.50.300">
    <property type="entry name" value="P-loop containing nucleotide triphosphate hydrolases"/>
    <property type="match status" value="1"/>
</dbReference>
<feature type="domain" description="AAA protein C-terminal winged helix" evidence="2">
    <location>
        <begin position="238"/>
        <end position="342"/>
    </location>
</feature>
<reference evidence="3 4" key="1">
    <citation type="submission" date="2018-06" db="EMBL/GenBank/DDBJ databases">
        <title>Comparative genomics reveals the genomic features of Rhizophagus irregularis, R. cerebriforme, R. diaphanum and Gigaspora rosea, and their symbiotic lifestyle signature.</title>
        <authorList>
            <person name="Morin E."/>
            <person name="San Clemente H."/>
            <person name="Chen E.C.H."/>
            <person name="De La Providencia I."/>
            <person name="Hainaut M."/>
            <person name="Kuo A."/>
            <person name="Kohler A."/>
            <person name="Murat C."/>
            <person name="Tang N."/>
            <person name="Roy S."/>
            <person name="Loubradou J."/>
            <person name="Henrissat B."/>
            <person name="Grigoriev I.V."/>
            <person name="Corradi N."/>
            <person name="Roux C."/>
            <person name="Martin F.M."/>
        </authorList>
    </citation>
    <scope>NUCLEOTIDE SEQUENCE [LARGE SCALE GENOMIC DNA]</scope>
    <source>
        <strain evidence="3 4">DAOM 194757</strain>
    </source>
</reference>
<gene>
    <name evidence="3" type="ORF">C2G38_2076184</name>
</gene>
<dbReference type="Pfam" id="PF24913">
    <property type="entry name" value="WHD_AAA_fung"/>
    <property type="match status" value="1"/>
</dbReference>
<proteinExistence type="predicted"/>
<protein>
    <submittedName>
        <fullName evidence="3">Uncharacterized protein</fullName>
    </submittedName>
</protein>
<dbReference type="SUPFAM" id="SSF52540">
    <property type="entry name" value="P-loop containing nucleoside triphosphate hydrolases"/>
    <property type="match status" value="1"/>
</dbReference>
<dbReference type="InterPro" id="IPR056808">
    <property type="entry name" value="HTH_AAA"/>
</dbReference>
<dbReference type="Proteomes" id="UP000266673">
    <property type="component" value="Unassembled WGS sequence"/>
</dbReference>
<evidence type="ECO:0000259" key="1">
    <source>
        <dbReference type="Pfam" id="PF01637"/>
    </source>
</evidence>
<evidence type="ECO:0000259" key="2">
    <source>
        <dbReference type="Pfam" id="PF24913"/>
    </source>
</evidence>
<dbReference type="STRING" id="44941.A0A397VK28"/>